<dbReference type="EMBL" id="LAZP02000800">
    <property type="protein sequence ID" value="PFH55700.1"/>
    <property type="molecule type" value="Genomic_DNA"/>
</dbReference>
<dbReference type="GO" id="GO:0022857">
    <property type="term" value="F:transmembrane transporter activity"/>
    <property type="evidence" value="ECO:0007669"/>
    <property type="project" value="InterPro"/>
</dbReference>
<feature type="transmembrane region" description="Helical" evidence="6">
    <location>
        <begin position="394"/>
        <end position="413"/>
    </location>
</feature>
<evidence type="ECO:0000313" key="8">
    <source>
        <dbReference type="EMBL" id="PFH55700.1"/>
    </source>
</evidence>
<evidence type="ECO:0000259" key="7">
    <source>
        <dbReference type="PROSITE" id="PS50850"/>
    </source>
</evidence>
<feature type="transmembrane region" description="Helical" evidence="6">
    <location>
        <begin position="123"/>
        <end position="142"/>
    </location>
</feature>
<organism evidence="8 9">
    <name type="scientific">Ophiocordyceps unilateralis</name>
    <name type="common">Zombie-ant fungus</name>
    <name type="synonym">Torrubia unilateralis</name>
    <dbReference type="NCBI Taxonomy" id="268505"/>
    <lineage>
        <taxon>Eukaryota</taxon>
        <taxon>Fungi</taxon>
        <taxon>Dikarya</taxon>
        <taxon>Ascomycota</taxon>
        <taxon>Pezizomycotina</taxon>
        <taxon>Sordariomycetes</taxon>
        <taxon>Hypocreomycetidae</taxon>
        <taxon>Hypocreales</taxon>
        <taxon>Ophiocordycipitaceae</taxon>
        <taxon>Ophiocordyceps</taxon>
    </lineage>
</organism>
<reference evidence="8 9" key="2">
    <citation type="journal article" date="2017" name="Sci. Rep.">
        <title>Ant-infecting Ophiocordyceps genomes reveal a high diversity of potential behavioral manipulation genes and a possible major role for enterotoxins.</title>
        <authorList>
            <person name="de Bekker C."/>
            <person name="Ohm R.A."/>
            <person name="Evans H.C."/>
            <person name="Brachmann A."/>
            <person name="Hughes D.P."/>
        </authorList>
    </citation>
    <scope>NUCLEOTIDE SEQUENCE [LARGE SCALE GENOMIC DNA]</scope>
    <source>
        <strain evidence="8 9">SC16a</strain>
    </source>
</reference>
<evidence type="ECO:0000256" key="4">
    <source>
        <dbReference type="ARBA" id="ARBA00023136"/>
    </source>
</evidence>
<keyword evidence="4 6" id="KW-0472">Membrane</keyword>
<protein>
    <recommendedName>
        <fullName evidence="7">Major facilitator superfamily (MFS) profile domain-containing protein</fullName>
    </recommendedName>
</protein>
<feature type="transmembrane region" description="Helical" evidence="6">
    <location>
        <begin position="496"/>
        <end position="515"/>
    </location>
</feature>
<keyword evidence="9" id="KW-1185">Reference proteome</keyword>
<feature type="transmembrane region" description="Helical" evidence="6">
    <location>
        <begin position="291"/>
        <end position="312"/>
    </location>
</feature>
<evidence type="ECO:0000313" key="9">
    <source>
        <dbReference type="Proteomes" id="UP000037136"/>
    </source>
</evidence>
<keyword evidence="3 6" id="KW-1133">Transmembrane helix</keyword>
<name>A0A2A9P475_OPHUN</name>
<dbReference type="Proteomes" id="UP000037136">
    <property type="component" value="Unassembled WGS sequence"/>
</dbReference>
<dbReference type="Gene3D" id="1.20.1250.20">
    <property type="entry name" value="MFS general substrate transporter like domains"/>
    <property type="match status" value="1"/>
</dbReference>
<dbReference type="PROSITE" id="PS50850">
    <property type="entry name" value="MFS"/>
    <property type="match status" value="1"/>
</dbReference>
<sequence>MEHIHNEKLVHVRKQISHHPAQGGDPEPDLEAWSTELDVKRLGWQRPAEFASTWMEVSFVVSSIGALSMADFIVDGFQVLLPTLIEPFNIPPGSQIWPSSVVTMIAGSFLFPLGRLTDMYGGYYIFNGGLFWFTFWTLAAGFATDFVFLVFCRAMQGLGLAAFLPAGIALLGRFYRPGPRKNLVFALYGASCPLGLFGGMLTAGLAEQVFSQWRCFFWVGGVFTGLCCVGTILTSPRDLPPGPGVVASNPEKHKSKVSMDWPGTLTTVPGFMLVLYAAAKGTNSDNGFAAPHVVVAFLLGIIFLGVAVYVEAKVESPLIPVEIFRVKHMKAMLLYLVLSWGVYCIYLFYTNFYIQTVLQKSSLTTALWYAPWAAAGLLLSTLGGIIMDRIPGSWLLVPSSVSAIMAILLFALMPAEANYWLWVFPAMIFEAVSADLLWTVSNVFLTTSLPRHHQGLAGAIISLTLFMADALFLAVGDVVEERLSEAGADASMQYKGVFWTGVVIGLAAIFVNCFIRIPEAAAELTSEERNDLDRASWRRDSGGSVTDSDTVVASETEGLLEEPSV</sequence>
<feature type="transmembrane region" description="Helical" evidence="6">
    <location>
        <begin position="50"/>
        <end position="74"/>
    </location>
</feature>
<feature type="transmembrane region" description="Helical" evidence="6">
    <location>
        <begin position="183"/>
        <end position="204"/>
    </location>
</feature>
<dbReference type="GO" id="GO:0016020">
    <property type="term" value="C:membrane"/>
    <property type="evidence" value="ECO:0007669"/>
    <property type="project" value="UniProtKB-SubCell"/>
</dbReference>
<dbReference type="InterPro" id="IPR011701">
    <property type="entry name" value="MFS"/>
</dbReference>
<dbReference type="PANTHER" id="PTHR42718">
    <property type="entry name" value="MAJOR FACILITATOR SUPERFAMILY MULTIDRUG TRANSPORTER MFSC"/>
    <property type="match status" value="1"/>
</dbReference>
<gene>
    <name evidence="8" type="ORF">XA68_17805</name>
</gene>
<feature type="domain" description="Major facilitator superfamily (MFS) profile" evidence="7">
    <location>
        <begin position="57"/>
        <end position="520"/>
    </location>
</feature>
<dbReference type="Pfam" id="PF07690">
    <property type="entry name" value="MFS_1"/>
    <property type="match status" value="1"/>
</dbReference>
<feature type="transmembrane region" description="Helical" evidence="6">
    <location>
        <begin position="261"/>
        <end position="279"/>
    </location>
</feature>
<comment type="subcellular location">
    <subcellularLocation>
        <location evidence="1">Membrane</location>
        <topology evidence="1">Multi-pass membrane protein</topology>
    </subcellularLocation>
</comment>
<feature type="transmembrane region" description="Helical" evidence="6">
    <location>
        <begin position="216"/>
        <end position="234"/>
    </location>
</feature>
<feature type="transmembrane region" description="Helical" evidence="6">
    <location>
        <begin position="456"/>
        <end position="476"/>
    </location>
</feature>
<reference evidence="8 9" key="1">
    <citation type="journal article" date="2015" name="BMC Genomics">
        <title>Gene expression during zombie ant biting behavior reflects the complexity underlying fungal parasitic behavioral manipulation.</title>
        <authorList>
            <person name="de Bekker C."/>
            <person name="Ohm R.A."/>
            <person name="Loreto R.G."/>
            <person name="Sebastian A."/>
            <person name="Albert I."/>
            <person name="Merrow M."/>
            <person name="Brachmann A."/>
            <person name="Hughes D.P."/>
        </authorList>
    </citation>
    <scope>NUCLEOTIDE SEQUENCE [LARGE SCALE GENOMIC DNA]</scope>
    <source>
        <strain evidence="8 9">SC16a</strain>
    </source>
</reference>
<evidence type="ECO:0000256" key="5">
    <source>
        <dbReference type="SAM" id="MobiDB-lite"/>
    </source>
</evidence>
<dbReference type="Gene3D" id="1.20.1720.10">
    <property type="entry name" value="Multidrug resistance protein D"/>
    <property type="match status" value="1"/>
</dbReference>
<dbReference type="InterPro" id="IPR020846">
    <property type="entry name" value="MFS_dom"/>
</dbReference>
<dbReference type="InterPro" id="IPR036259">
    <property type="entry name" value="MFS_trans_sf"/>
</dbReference>
<accession>A0A2A9P475</accession>
<feature type="compositionally biased region" description="Polar residues" evidence="5">
    <location>
        <begin position="543"/>
        <end position="553"/>
    </location>
</feature>
<dbReference type="OrthoDB" id="5086884at2759"/>
<feature type="compositionally biased region" description="Basic and acidic residues" evidence="5">
    <location>
        <begin position="528"/>
        <end position="541"/>
    </location>
</feature>
<evidence type="ECO:0000256" key="2">
    <source>
        <dbReference type="ARBA" id="ARBA00022692"/>
    </source>
</evidence>
<feature type="transmembrane region" description="Helical" evidence="6">
    <location>
        <begin position="366"/>
        <end position="387"/>
    </location>
</feature>
<feature type="transmembrane region" description="Helical" evidence="6">
    <location>
        <begin position="419"/>
        <end position="444"/>
    </location>
</feature>
<comment type="caution">
    <text evidence="8">The sequence shown here is derived from an EMBL/GenBank/DDBJ whole genome shotgun (WGS) entry which is preliminary data.</text>
</comment>
<proteinExistence type="predicted"/>
<dbReference type="PANTHER" id="PTHR42718:SF11">
    <property type="entry name" value="MAJOR FACILITATOR SUPERFAMILY (MFS) PROFILE DOMAIN-CONTAINING PROTEIN"/>
    <property type="match status" value="1"/>
</dbReference>
<feature type="region of interest" description="Disordered" evidence="5">
    <location>
        <begin position="528"/>
        <end position="565"/>
    </location>
</feature>
<feature type="transmembrane region" description="Helical" evidence="6">
    <location>
        <begin position="333"/>
        <end position="354"/>
    </location>
</feature>
<keyword evidence="2 6" id="KW-0812">Transmembrane</keyword>
<feature type="transmembrane region" description="Helical" evidence="6">
    <location>
        <begin position="94"/>
        <end position="111"/>
    </location>
</feature>
<evidence type="ECO:0000256" key="3">
    <source>
        <dbReference type="ARBA" id="ARBA00022989"/>
    </source>
</evidence>
<evidence type="ECO:0000256" key="1">
    <source>
        <dbReference type="ARBA" id="ARBA00004141"/>
    </source>
</evidence>
<evidence type="ECO:0000256" key="6">
    <source>
        <dbReference type="SAM" id="Phobius"/>
    </source>
</evidence>
<feature type="transmembrane region" description="Helical" evidence="6">
    <location>
        <begin position="148"/>
        <end position="171"/>
    </location>
</feature>
<dbReference type="SUPFAM" id="SSF103473">
    <property type="entry name" value="MFS general substrate transporter"/>
    <property type="match status" value="1"/>
</dbReference>
<dbReference type="AlphaFoldDB" id="A0A2A9P475"/>